<protein>
    <submittedName>
        <fullName evidence="1">Uncharacterized protein</fullName>
    </submittedName>
</protein>
<name>A0A166MVK7_9AGAM</name>
<dbReference type="EMBL" id="KV417526">
    <property type="protein sequence ID" value="KZP24364.1"/>
    <property type="molecule type" value="Genomic_DNA"/>
</dbReference>
<dbReference type="AlphaFoldDB" id="A0A166MVK7"/>
<accession>A0A166MVK7</accession>
<gene>
    <name evidence="1" type="ORF">FIBSPDRAFT_664539</name>
</gene>
<keyword evidence="2" id="KW-1185">Reference proteome</keyword>
<reference evidence="1 2" key="1">
    <citation type="journal article" date="2016" name="Mol. Biol. Evol.">
        <title>Comparative Genomics of Early-Diverging Mushroom-Forming Fungi Provides Insights into the Origins of Lignocellulose Decay Capabilities.</title>
        <authorList>
            <person name="Nagy L.G."/>
            <person name="Riley R."/>
            <person name="Tritt A."/>
            <person name="Adam C."/>
            <person name="Daum C."/>
            <person name="Floudas D."/>
            <person name="Sun H."/>
            <person name="Yadav J.S."/>
            <person name="Pangilinan J."/>
            <person name="Larsson K.H."/>
            <person name="Matsuura K."/>
            <person name="Barry K."/>
            <person name="Labutti K."/>
            <person name="Kuo R."/>
            <person name="Ohm R.A."/>
            <person name="Bhattacharya S.S."/>
            <person name="Shirouzu T."/>
            <person name="Yoshinaga Y."/>
            <person name="Martin F.M."/>
            <person name="Grigoriev I.V."/>
            <person name="Hibbett D.S."/>
        </authorList>
    </citation>
    <scope>NUCLEOTIDE SEQUENCE [LARGE SCALE GENOMIC DNA]</scope>
    <source>
        <strain evidence="1 2">CBS 109695</strain>
    </source>
</reference>
<dbReference type="OrthoDB" id="2803783at2759"/>
<organism evidence="1 2">
    <name type="scientific">Athelia psychrophila</name>
    <dbReference type="NCBI Taxonomy" id="1759441"/>
    <lineage>
        <taxon>Eukaryota</taxon>
        <taxon>Fungi</taxon>
        <taxon>Dikarya</taxon>
        <taxon>Basidiomycota</taxon>
        <taxon>Agaricomycotina</taxon>
        <taxon>Agaricomycetes</taxon>
        <taxon>Agaricomycetidae</taxon>
        <taxon>Atheliales</taxon>
        <taxon>Atheliaceae</taxon>
        <taxon>Athelia</taxon>
    </lineage>
</organism>
<evidence type="ECO:0000313" key="1">
    <source>
        <dbReference type="EMBL" id="KZP24364.1"/>
    </source>
</evidence>
<evidence type="ECO:0000313" key="2">
    <source>
        <dbReference type="Proteomes" id="UP000076532"/>
    </source>
</evidence>
<proteinExistence type="predicted"/>
<sequence>VDIRPAEVAVWMRAHRKWVDMEITNIDLFEARWWAWWKALQPPERADSTSSMMPVPTNDMNWESLQKPGVNGLLLIVVALRWW</sequence>
<feature type="non-terminal residue" evidence="1">
    <location>
        <position position="1"/>
    </location>
</feature>
<feature type="non-terminal residue" evidence="1">
    <location>
        <position position="83"/>
    </location>
</feature>
<dbReference type="Proteomes" id="UP000076532">
    <property type="component" value="Unassembled WGS sequence"/>
</dbReference>